<name>A0A1G9I7I9_9ACTN</name>
<dbReference type="AlphaFoldDB" id="A0A1G9I7I9"/>
<keyword evidence="4" id="KW-0500">Molybdenum</keyword>
<dbReference type="EMBL" id="FNGP01000001">
    <property type="protein sequence ID" value="SDL21237.1"/>
    <property type="molecule type" value="Genomic_DNA"/>
</dbReference>
<dbReference type="GO" id="GO:0015689">
    <property type="term" value="P:molybdate ion transport"/>
    <property type="evidence" value="ECO:0007669"/>
    <property type="project" value="InterPro"/>
</dbReference>
<dbReference type="Pfam" id="PF13531">
    <property type="entry name" value="SBP_bac_11"/>
    <property type="match status" value="1"/>
</dbReference>
<proteinExistence type="inferred from homology"/>
<evidence type="ECO:0000256" key="4">
    <source>
        <dbReference type="PIRSR" id="PIRSR004846-1"/>
    </source>
</evidence>
<reference evidence="6 7" key="1">
    <citation type="submission" date="2016-10" db="EMBL/GenBank/DDBJ databases">
        <authorList>
            <person name="de Groot N.N."/>
        </authorList>
    </citation>
    <scope>NUCLEOTIDE SEQUENCE [LARGE SCALE GENOMIC DNA]</scope>
    <source>
        <strain evidence="6 7">CGMCC 1.9159</strain>
    </source>
</reference>
<evidence type="ECO:0000256" key="3">
    <source>
        <dbReference type="ARBA" id="ARBA00022729"/>
    </source>
</evidence>
<dbReference type="RefSeq" id="WP_093249029.1">
    <property type="nucleotide sequence ID" value="NZ_FNGP01000001.1"/>
</dbReference>
<evidence type="ECO:0000256" key="1">
    <source>
        <dbReference type="ARBA" id="ARBA00009175"/>
    </source>
</evidence>
<feature type="binding site" evidence="4">
    <location>
        <position position="32"/>
    </location>
    <ligand>
        <name>molybdate</name>
        <dbReference type="ChEBI" id="CHEBI:36264"/>
    </ligand>
</feature>
<dbReference type="NCBIfam" id="TIGR01256">
    <property type="entry name" value="modA"/>
    <property type="match status" value="1"/>
</dbReference>
<dbReference type="GO" id="GO:0030973">
    <property type="term" value="F:molybdate ion binding"/>
    <property type="evidence" value="ECO:0007669"/>
    <property type="project" value="TreeGrafter"/>
</dbReference>
<dbReference type="STRING" id="686624.SAMN04488242_0775"/>
<protein>
    <submittedName>
        <fullName evidence="6">Molybdate transport system substrate-binding protein</fullName>
    </submittedName>
</protein>
<evidence type="ECO:0000313" key="7">
    <source>
        <dbReference type="Proteomes" id="UP000199475"/>
    </source>
</evidence>
<dbReference type="GO" id="GO:0046872">
    <property type="term" value="F:metal ion binding"/>
    <property type="evidence" value="ECO:0007669"/>
    <property type="project" value="UniProtKB-KW"/>
</dbReference>
<dbReference type="Gene3D" id="3.40.190.10">
    <property type="entry name" value="Periplasmic binding protein-like II"/>
    <property type="match status" value="2"/>
</dbReference>
<dbReference type="PIRSF" id="PIRSF004846">
    <property type="entry name" value="ModA"/>
    <property type="match status" value="1"/>
</dbReference>
<dbReference type="PANTHER" id="PTHR30632:SF0">
    <property type="entry name" value="SULFATE-BINDING PROTEIN"/>
    <property type="match status" value="1"/>
</dbReference>
<evidence type="ECO:0000256" key="2">
    <source>
        <dbReference type="ARBA" id="ARBA00022723"/>
    </source>
</evidence>
<sequence>MRRVLAAALAALALAACSEDRAEPTTVFAASSLTIPFEEIAEDREVSFSFDGSSGLVDQLAGGAPADVLATADQRTMDRAVELGLVEGEPTMFATNRLVLVTPPDNPAGVTGLDGSLDGAKLVVCAPEVPCGDASARLAERAGVELDPVSEETKVTDVLGKVIAGEADAGLVYFTDARGAGDEVHVIEMPEATEEPNTYWIAAVAGGDPERAAGFIRLVGNSGPVLERHGFGPRA</sequence>
<gene>
    <name evidence="6" type="ORF">SAMN04488242_0775</name>
</gene>
<organism evidence="6 7">
    <name type="scientific">Tessaracoccus oleiagri</name>
    <dbReference type="NCBI Taxonomy" id="686624"/>
    <lineage>
        <taxon>Bacteria</taxon>
        <taxon>Bacillati</taxon>
        <taxon>Actinomycetota</taxon>
        <taxon>Actinomycetes</taxon>
        <taxon>Propionibacteriales</taxon>
        <taxon>Propionibacteriaceae</taxon>
        <taxon>Tessaracoccus</taxon>
    </lineage>
</organism>
<keyword evidence="2 4" id="KW-0479">Metal-binding</keyword>
<feature type="binding site" evidence="4">
    <location>
        <position position="173"/>
    </location>
    <ligand>
        <name>molybdate</name>
        <dbReference type="ChEBI" id="CHEBI:36264"/>
    </ligand>
</feature>
<feature type="binding site" evidence="4">
    <location>
        <position position="155"/>
    </location>
    <ligand>
        <name>molybdate</name>
        <dbReference type="ChEBI" id="CHEBI:36264"/>
    </ligand>
</feature>
<comment type="similarity">
    <text evidence="1">Belongs to the bacterial solute-binding protein ModA family.</text>
</comment>
<feature type="signal peptide" evidence="5">
    <location>
        <begin position="1"/>
        <end position="22"/>
    </location>
</feature>
<dbReference type="OrthoDB" id="9785015at2"/>
<evidence type="ECO:0000256" key="5">
    <source>
        <dbReference type="SAM" id="SignalP"/>
    </source>
</evidence>
<dbReference type="SUPFAM" id="SSF53850">
    <property type="entry name" value="Periplasmic binding protein-like II"/>
    <property type="match status" value="1"/>
</dbReference>
<keyword evidence="3 5" id="KW-0732">Signal</keyword>
<feature type="chain" id="PRO_5038883653" evidence="5">
    <location>
        <begin position="23"/>
        <end position="235"/>
    </location>
</feature>
<keyword evidence="7" id="KW-1185">Reference proteome</keyword>
<dbReference type="InterPro" id="IPR005950">
    <property type="entry name" value="ModA"/>
</dbReference>
<dbReference type="PROSITE" id="PS51257">
    <property type="entry name" value="PROKAR_LIPOPROTEIN"/>
    <property type="match status" value="1"/>
</dbReference>
<accession>A0A1G9I7I9</accession>
<dbReference type="InterPro" id="IPR050682">
    <property type="entry name" value="ModA/WtpA"/>
</dbReference>
<dbReference type="Proteomes" id="UP000199475">
    <property type="component" value="Unassembled WGS sequence"/>
</dbReference>
<feature type="binding site" evidence="4">
    <location>
        <position position="53"/>
    </location>
    <ligand>
        <name>molybdate</name>
        <dbReference type="ChEBI" id="CHEBI:36264"/>
    </ligand>
</feature>
<evidence type="ECO:0000313" key="6">
    <source>
        <dbReference type="EMBL" id="SDL21237.1"/>
    </source>
</evidence>
<dbReference type="PANTHER" id="PTHR30632">
    <property type="entry name" value="MOLYBDATE-BINDING PERIPLASMIC PROTEIN"/>
    <property type="match status" value="1"/>
</dbReference>